<dbReference type="SUPFAM" id="SSF53335">
    <property type="entry name" value="S-adenosyl-L-methionine-dependent methyltransferases"/>
    <property type="match status" value="1"/>
</dbReference>
<feature type="domain" description="O-methyltransferase C-terminal" evidence="4">
    <location>
        <begin position="268"/>
        <end position="468"/>
    </location>
</feature>
<dbReference type="Proteomes" id="UP000308197">
    <property type="component" value="Unassembled WGS sequence"/>
</dbReference>
<dbReference type="Gene3D" id="3.40.50.150">
    <property type="entry name" value="Vaccinia Virus protein VP39"/>
    <property type="match status" value="1"/>
</dbReference>
<dbReference type="PANTHER" id="PTHR43712:SF2">
    <property type="entry name" value="O-METHYLTRANSFERASE CICE"/>
    <property type="match status" value="1"/>
</dbReference>
<evidence type="ECO:0000256" key="1">
    <source>
        <dbReference type="ARBA" id="ARBA00022603"/>
    </source>
</evidence>
<reference evidence="5 6" key="1">
    <citation type="journal article" date="2019" name="Nat. Ecol. Evol.">
        <title>Megaphylogeny resolves global patterns of mushroom evolution.</title>
        <authorList>
            <person name="Varga T."/>
            <person name="Krizsan K."/>
            <person name="Foldi C."/>
            <person name="Dima B."/>
            <person name="Sanchez-Garcia M."/>
            <person name="Sanchez-Ramirez S."/>
            <person name="Szollosi G.J."/>
            <person name="Szarkandi J.G."/>
            <person name="Papp V."/>
            <person name="Albert L."/>
            <person name="Andreopoulos W."/>
            <person name="Angelini C."/>
            <person name="Antonin V."/>
            <person name="Barry K.W."/>
            <person name="Bougher N.L."/>
            <person name="Buchanan P."/>
            <person name="Buyck B."/>
            <person name="Bense V."/>
            <person name="Catcheside P."/>
            <person name="Chovatia M."/>
            <person name="Cooper J."/>
            <person name="Damon W."/>
            <person name="Desjardin D."/>
            <person name="Finy P."/>
            <person name="Geml J."/>
            <person name="Haridas S."/>
            <person name="Hughes K."/>
            <person name="Justo A."/>
            <person name="Karasinski D."/>
            <person name="Kautmanova I."/>
            <person name="Kiss B."/>
            <person name="Kocsube S."/>
            <person name="Kotiranta H."/>
            <person name="LaButti K.M."/>
            <person name="Lechner B.E."/>
            <person name="Liimatainen K."/>
            <person name="Lipzen A."/>
            <person name="Lukacs Z."/>
            <person name="Mihaltcheva S."/>
            <person name="Morgado L.N."/>
            <person name="Niskanen T."/>
            <person name="Noordeloos M.E."/>
            <person name="Ohm R.A."/>
            <person name="Ortiz-Santana B."/>
            <person name="Ovrebo C."/>
            <person name="Racz N."/>
            <person name="Riley R."/>
            <person name="Savchenko A."/>
            <person name="Shiryaev A."/>
            <person name="Soop K."/>
            <person name="Spirin V."/>
            <person name="Szebenyi C."/>
            <person name="Tomsovsky M."/>
            <person name="Tulloss R.E."/>
            <person name="Uehling J."/>
            <person name="Grigoriev I.V."/>
            <person name="Vagvolgyi C."/>
            <person name="Papp T."/>
            <person name="Martin F.M."/>
            <person name="Miettinen O."/>
            <person name="Hibbett D.S."/>
            <person name="Nagy L.G."/>
        </authorList>
    </citation>
    <scope>NUCLEOTIDE SEQUENCE [LARGE SCALE GENOMIC DNA]</scope>
    <source>
        <strain evidence="5 6">HHB13444</strain>
    </source>
</reference>
<evidence type="ECO:0000256" key="3">
    <source>
        <dbReference type="ARBA" id="ARBA00022691"/>
    </source>
</evidence>
<protein>
    <submittedName>
        <fullName evidence="5">S-adenosyl-L-methionine-dependent methyltransferase</fullName>
    </submittedName>
</protein>
<dbReference type="InParanoid" id="A0A5C3P1R7"/>
<gene>
    <name evidence="5" type="ORF">K466DRAFT_270932</name>
</gene>
<evidence type="ECO:0000259" key="4">
    <source>
        <dbReference type="Pfam" id="PF00891"/>
    </source>
</evidence>
<dbReference type="GO" id="GO:0008171">
    <property type="term" value="F:O-methyltransferase activity"/>
    <property type="evidence" value="ECO:0007669"/>
    <property type="project" value="InterPro"/>
</dbReference>
<dbReference type="Gene3D" id="1.10.10.10">
    <property type="entry name" value="Winged helix-like DNA-binding domain superfamily/Winged helix DNA-binding domain"/>
    <property type="match status" value="1"/>
</dbReference>
<dbReference type="Pfam" id="PF00891">
    <property type="entry name" value="Methyltransf_2"/>
    <property type="match status" value="1"/>
</dbReference>
<name>A0A5C3P1R7_9APHY</name>
<dbReference type="InterPro" id="IPR029063">
    <property type="entry name" value="SAM-dependent_MTases_sf"/>
</dbReference>
<dbReference type="InterPro" id="IPR016461">
    <property type="entry name" value="COMT-like"/>
</dbReference>
<keyword evidence="6" id="KW-1185">Reference proteome</keyword>
<proteinExistence type="predicted"/>
<dbReference type="PANTHER" id="PTHR43712">
    <property type="entry name" value="PUTATIVE (AFU_ORTHOLOGUE AFUA_4G14580)-RELATED"/>
    <property type="match status" value="1"/>
</dbReference>
<sequence length="490" mass="53235">MATLAQLRALQATIGSALDDIERVFKSHNLDFPSLDVPVTLAPSAAEALLKSDEIVKASSYLVAACGQLSAAVHNPFFTLMDGITACHITPAIQLLEASHTPEILRAAGPEGLHVDELARKIDELRAANGPVSKPLEPWRLAHILRLLAAHHLIREVRPDVFASNRITSLLDTGKTPEQIRANPQNKYDDSNGIAALVPMFANETFRSLGSLTEWLISPRQGTEYATPFNYAYQTDENIYAWLERPENAFRLKQVGRGMSAGRAAEGSTSVTEKRVFPWDKLPADSVIVDVGGGFGSVSVQLAEAYPHLRFIVQDREQTLALAAKISGATHKDLLDSGRVLFQAQDFFTSQPPSYEVPGVGKVSKAAVFLVVRIMHNYLDEDCKKILSQLRSAAGPSTQVLIVDQILPLACRDDNESALVPADSPLLPNLGKAYASSYHSDLTMMATLDGKERTLHEFTDLAAASGWQISNVTRATGSLWAYTTLSPIGA</sequence>
<dbReference type="EMBL" id="ML211412">
    <property type="protein sequence ID" value="TFK83222.1"/>
    <property type="molecule type" value="Genomic_DNA"/>
</dbReference>
<accession>A0A5C3P1R7</accession>
<dbReference type="PROSITE" id="PS51683">
    <property type="entry name" value="SAM_OMT_II"/>
    <property type="match status" value="1"/>
</dbReference>
<organism evidence="5 6">
    <name type="scientific">Polyporus arcularius HHB13444</name>
    <dbReference type="NCBI Taxonomy" id="1314778"/>
    <lineage>
        <taxon>Eukaryota</taxon>
        <taxon>Fungi</taxon>
        <taxon>Dikarya</taxon>
        <taxon>Basidiomycota</taxon>
        <taxon>Agaricomycotina</taxon>
        <taxon>Agaricomycetes</taxon>
        <taxon>Polyporales</taxon>
        <taxon>Polyporaceae</taxon>
        <taxon>Polyporus</taxon>
    </lineage>
</organism>
<evidence type="ECO:0000256" key="2">
    <source>
        <dbReference type="ARBA" id="ARBA00022679"/>
    </source>
</evidence>
<dbReference type="GO" id="GO:0032259">
    <property type="term" value="P:methylation"/>
    <property type="evidence" value="ECO:0007669"/>
    <property type="project" value="UniProtKB-KW"/>
</dbReference>
<dbReference type="STRING" id="1314778.A0A5C3P1R7"/>
<evidence type="ECO:0000313" key="6">
    <source>
        <dbReference type="Proteomes" id="UP000308197"/>
    </source>
</evidence>
<dbReference type="InterPro" id="IPR001077">
    <property type="entry name" value="COMT_C"/>
</dbReference>
<dbReference type="InterPro" id="IPR036388">
    <property type="entry name" value="WH-like_DNA-bd_sf"/>
</dbReference>
<dbReference type="AlphaFoldDB" id="A0A5C3P1R7"/>
<evidence type="ECO:0000313" key="5">
    <source>
        <dbReference type="EMBL" id="TFK83222.1"/>
    </source>
</evidence>
<keyword evidence="2 5" id="KW-0808">Transferase</keyword>
<keyword evidence="1 5" id="KW-0489">Methyltransferase</keyword>
<keyword evidence="3" id="KW-0949">S-adenosyl-L-methionine</keyword>